<organism evidence="3 4">
    <name type="scientific">Penicillium brevicompactum</name>
    <dbReference type="NCBI Taxonomy" id="5074"/>
    <lineage>
        <taxon>Eukaryota</taxon>
        <taxon>Fungi</taxon>
        <taxon>Dikarya</taxon>
        <taxon>Ascomycota</taxon>
        <taxon>Pezizomycotina</taxon>
        <taxon>Eurotiomycetes</taxon>
        <taxon>Eurotiomycetidae</taxon>
        <taxon>Eurotiales</taxon>
        <taxon>Aspergillaceae</taxon>
        <taxon>Penicillium</taxon>
    </lineage>
</organism>
<dbReference type="Proteomes" id="UP001147695">
    <property type="component" value="Unassembled WGS sequence"/>
</dbReference>
<dbReference type="EMBL" id="JAPZBR010000006">
    <property type="protein sequence ID" value="KAJ5350937.1"/>
    <property type="molecule type" value="Genomic_DNA"/>
</dbReference>
<evidence type="ECO:0000313" key="4">
    <source>
        <dbReference type="Proteomes" id="UP001148299"/>
    </source>
</evidence>
<feature type="region of interest" description="Disordered" evidence="1">
    <location>
        <begin position="1"/>
        <end position="40"/>
    </location>
</feature>
<feature type="compositionally biased region" description="Polar residues" evidence="1">
    <location>
        <begin position="1"/>
        <end position="18"/>
    </location>
</feature>
<evidence type="ECO:0000313" key="3">
    <source>
        <dbReference type="EMBL" id="KAJ5350937.1"/>
    </source>
</evidence>
<feature type="region of interest" description="Disordered" evidence="1">
    <location>
        <begin position="61"/>
        <end position="118"/>
    </location>
</feature>
<name>A0A9W9UN21_PENBR</name>
<protein>
    <submittedName>
        <fullName evidence="3">Uncharacterized protein</fullName>
    </submittedName>
</protein>
<reference evidence="3" key="2">
    <citation type="journal article" date="2023" name="IMA Fungus">
        <title>Comparative genomic study of the Penicillium genus elucidates a diverse pangenome and 15 lateral gene transfer events.</title>
        <authorList>
            <person name="Petersen C."/>
            <person name="Sorensen T."/>
            <person name="Nielsen M.R."/>
            <person name="Sondergaard T.E."/>
            <person name="Sorensen J.L."/>
            <person name="Fitzpatrick D.A."/>
            <person name="Frisvad J.C."/>
            <person name="Nielsen K.L."/>
        </authorList>
    </citation>
    <scope>NUCLEOTIDE SEQUENCE</scope>
    <source>
        <strain evidence="2">IBT 35673</strain>
        <strain evidence="3">IBT 35675</strain>
    </source>
</reference>
<reference evidence="3" key="1">
    <citation type="submission" date="2022-12" db="EMBL/GenBank/DDBJ databases">
        <authorList>
            <person name="Petersen C."/>
        </authorList>
    </citation>
    <scope>NUCLEOTIDE SEQUENCE</scope>
    <source>
        <strain evidence="2">IBT 35673</strain>
        <strain evidence="3">IBT 35675</strain>
    </source>
</reference>
<keyword evidence="4" id="KW-1185">Reference proteome</keyword>
<evidence type="ECO:0000256" key="1">
    <source>
        <dbReference type="SAM" id="MobiDB-lite"/>
    </source>
</evidence>
<comment type="caution">
    <text evidence="3">The sequence shown here is derived from an EMBL/GenBank/DDBJ whole genome shotgun (WGS) entry which is preliminary data.</text>
</comment>
<dbReference type="Proteomes" id="UP001148299">
    <property type="component" value="Unassembled WGS sequence"/>
</dbReference>
<dbReference type="EMBL" id="JAPZBQ010000002">
    <property type="protein sequence ID" value="KAJ5346009.1"/>
    <property type="molecule type" value="Genomic_DNA"/>
</dbReference>
<sequence>MTQAAQMQQPTESVQSMFPNDAGGVNNTASETHVDSYRSLDPARASLEDYNRSMLQYTQRQMSTFVDVDDSHSGSGTSSRSSQSSGQSGRSNEGTGSGLARSANGPLPPSTTPLTWLGPRSADVTWLMRSALRTKPCSHGFIQAMVHDNVI</sequence>
<accession>A0A9W9UN21</accession>
<feature type="compositionally biased region" description="Low complexity" evidence="1">
    <location>
        <begin position="73"/>
        <end position="91"/>
    </location>
</feature>
<gene>
    <name evidence="2" type="ORF">N7452_004013</name>
    <name evidence="3" type="ORF">N7541_008664</name>
</gene>
<dbReference type="AlphaFoldDB" id="A0A9W9UN21"/>
<evidence type="ECO:0000313" key="2">
    <source>
        <dbReference type="EMBL" id="KAJ5346009.1"/>
    </source>
</evidence>
<proteinExistence type="predicted"/>